<comment type="caution">
    <text evidence="1">The sequence shown here is derived from an EMBL/GenBank/DDBJ whole genome shotgun (WGS) entry which is preliminary data.</text>
</comment>
<protein>
    <submittedName>
        <fullName evidence="1">Uncharacterized protein</fullName>
    </submittedName>
</protein>
<organism evidence="1 2">
    <name type="scientific">Portunus trituberculatus</name>
    <name type="common">Swimming crab</name>
    <name type="synonym">Neptunus trituberculatus</name>
    <dbReference type="NCBI Taxonomy" id="210409"/>
    <lineage>
        <taxon>Eukaryota</taxon>
        <taxon>Metazoa</taxon>
        <taxon>Ecdysozoa</taxon>
        <taxon>Arthropoda</taxon>
        <taxon>Crustacea</taxon>
        <taxon>Multicrustacea</taxon>
        <taxon>Malacostraca</taxon>
        <taxon>Eumalacostraca</taxon>
        <taxon>Eucarida</taxon>
        <taxon>Decapoda</taxon>
        <taxon>Pleocyemata</taxon>
        <taxon>Brachyura</taxon>
        <taxon>Eubrachyura</taxon>
        <taxon>Portunoidea</taxon>
        <taxon>Portunidae</taxon>
        <taxon>Portuninae</taxon>
        <taxon>Portunus</taxon>
    </lineage>
</organism>
<evidence type="ECO:0000313" key="1">
    <source>
        <dbReference type="EMBL" id="MPC76027.1"/>
    </source>
</evidence>
<proteinExistence type="predicted"/>
<gene>
    <name evidence="1" type="ORF">E2C01_070428</name>
</gene>
<accession>A0A5B7I3H2</accession>
<reference evidence="1 2" key="1">
    <citation type="submission" date="2019-05" db="EMBL/GenBank/DDBJ databases">
        <title>Another draft genome of Portunus trituberculatus and its Hox gene families provides insights of decapod evolution.</title>
        <authorList>
            <person name="Jeong J.-H."/>
            <person name="Song I."/>
            <person name="Kim S."/>
            <person name="Choi T."/>
            <person name="Kim D."/>
            <person name="Ryu S."/>
            <person name="Kim W."/>
        </authorList>
    </citation>
    <scope>NUCLEOTIDE SEQUENCE [LARGE SCALE GENOMIC DNA]</scope>
    <source>
        <tissue evidence="1">Muscle</tissue>
    </source>
</reference>
<keyword evidence="2" id="KW-1185">Reference proteome</keyword>
<sequence length="73" mass="8085">MQLSHAPYENASHTIKVGGCLVDLAVNFGLNHFHNIIFTERCQEGWTPEAAKRVGRLSVVMARAESRECNAVC</sequence>
<dbReference type="Proteomes" id="UP000324222">
    <property type="component" value="Unassembled WGS sequence"/>
</dbReference>
<dbReference type="AlphaFoldDB" id="A0A5B7I3H2"/>
<name>A0A5B7I3H2_PORTR</name>
<dbReference type="EMBL" id="VSRR010042415">
    <property type="protein sequence ID" value="MPC76027.1"/>
    <property type="molecule type" value="Genomic_DNA"/>
</dbReference>
<evidence type="ECO:0000313" key="2">
    <source>
        <dbReference type="Proteomes" id="UP000324222"/>
    </source>
</evidence>